<sequence length="842" mass="86612">MNAPVAWRIARRDLRGGLRGFAVFLACLILGVAAIAAVGTVRSAIAHALSREGAALLGGDAQMSFTYRFASAEERAFMQARAEAVSEIVDFRSMAVAGEGEAAERALTQVKAVDAAYPLVGGLDLDPGVPLAEALASRDGVPGAVMDGVLADRLGLVTGDRFRLGATEFRLGARLLREPDGAMGGMLLGPRTIVHTRDLEGSGLLAPGSVFDTRYRLRLPPGADLGGLQQEAEAAFLDTGLRWRDARRGAPGAERFVERMGSFLVLVGLAGLAVGGIGIASAVRAYLDGKTRTIAALKAVGADSGTIFLAYALQVGGMAVLGIVLGLALGIALPVAAAPVVAGLLPIPVAVAPAFAPAAEAAIYGVLTAVLFTLWPLARVRDVRAAALFRDLGAGRRRWPGRRLGWALLGILAVFVVVVLGLSAMPSLALATLGGIAGALLLLAGAAWVLRRIARRLAHHTGGRPGLRLALAAVAGPREEASAVVLALGLGLSVLAAVGQIDANLRAAIDRDLPEVAPSFFFVDIQSDQLEGFRARLAAEAGVTKVETAPMLRAVLTRINGRDAREVAGDHWVLRGDRGLTYAAAPPADTRIVAGNWWPEGYTGPPQLSFAAEEAAELGLKLGDRITVNVLGRDIEAEITSLREVDFSTAGIGFVMLMNPAALTGAPHTHIATVYADAGADARILRDVAGAFPNITAIAVREVVGRVSEILGAIARATAIAAGVTLLTGVVVLIGAAASGQRARVYEAAILKVLGSTRAGILASFALRSALMGAAAGLVAIGFGAVAGLAVMRFVMDAPYRFEPVTALAVVAGGVLATLLAGLAFALPALGARPGRILRGSE</sequence>
<gene>
    <name evidence="8" type="ORF">OE647_01825</name>
</gene>
<dbReference type="Pfam" id="PF02687">
    <property type="entry name" value="FtsX"/>
    <property type="match status" value="2"/>
</dbReference>
<feature type="transmembrane region" description="Helical" evidence="6">
    <location>
        <begin position="20"/>
        <end position="41"/>
    </location>
</feature>
<organism evidence="8 9">
    <name type="scientific">Albidovulum sediminicola</name>
    <dbReference type="NCBI Taxonomy" id="2984331"/>
    <lineage>
        <taxon>Bacteria</taxon>
        <taxon>Pseudomonadati</taxon>
        <taxon>Pseudomonadota</taxon>
        <taxon>Alphaproteobacteria</taxon>
        <taxon>Rhodobacterales</taxon>
        <taxon>Paracoccaceae</taxon>
        <taxon>Albidovulum</taxon>
    </lineage>
</organism>
<feature type="transmembrane region" description="Helical" evidence="6">
    <location>
        <begin position="263"/>
        <end position="287"/>
    </location>
</feature>
<evidence type="ECO:0000313" key="9">
    <source>
        <dbReference type="Proteomes" id="UP001652503"/>
    </source>
</evidence>
<dbReference type="Proteomes" id="UP001652503">
    <property type="component" value="Unassembled WGS sequence"/>
</dbReference>
<evidence type="ECO:0000313" key="8">
    <source>
        <dbReference type="EMBL" id="MCV2863474.1"/>
    </source>
</evidence>
<evidence type="ECO:0000256" key="4">
    <source>
        <dbReference type="ARBA" id="ARBA00022989"/>
    </source>
</evidence>
<feature type="domain" description="ABC3 transporter permease C-terminal" evidence="7">
    <location>
        <begin position="267"/>
        <end position="381"/>
    </location>
</feature>
<reference evidence="8 9" key="1">
    <citation type="submission" date="2022-10" db="EMBL/GenBank/DDBJ databases">
        <title>Defluviimonas sp. nov., isolated from ocean surface water.</title>
        <authorList>
            <person name="He W."/>
            <person name="Wang L."/>
            <person name="Zhang D.-F."/>
        </authorList>
    </citation>
    <scope>NUCLEOTIDE SEQUENCE [LARGE SCALE GENOMIC DNA]</scope>
    <source>
        <strain evidence="8 9">WL0075</strain>
    </source>
</reference>
<name>A0ABT2YX72_9RHOB</name>
<evidence type="ECO:0000256" key="2">
    <source>
        <dbReference type="ARBA" id="ARBA00022475"/>
    </source>
</evidence>
<dbReference type="PANTHER" id="PTHR30287">
    <property type="entry name" value="MEMBRANE COMPONENT OF PREDICTED ABC SUPERFAMILY METABOLITE UPTAKE TRANSPORTER"/>
    <property type="match status" value="1"/>
</dbReference>
<evidence type="ECO:0000256" key="5">
    <source>
        <dbReference type="ARBA" id="ARBA00023136"/>
    </source>
</evidence>
<comment type="caution">
    <text evidence="8">The sequence shown here is derived from an EMBL/GenBank/DDBJ whole genome shotgun (WGS) entry which is preliminary data.</text>
</comment>
<feature type="transmembrane region" description="Helical" evidence="6">
    <location>
        <begin position="361"/>
        <end position="378"/>
    </location>
</feature>
<comment type="subcellular location">
    <subcellularLocation>
        <location evidence="1">Cell membrane</location>
        <topology evidence="1">Multi-pass membrane protein</topology>
    </subcellularLocation>
</comment>
<accession>A0ABT2YX72</accession>
<feature type="transmembrane region" description="Helical" evidence="6">
    <location>
        <begin position="774"/>
        <end position="795"/>
    </location>
</feature>
<dbReference type="InterPro" id="IPR038766">
    <property type="entry name" value="Membrane_comp_ABC_pdt"/>
</dbReference>
<keyword evidence="3 6" id="KW-0812">Transmembrane</keyword>
<keyword evidence="2" id="KW-1003">Cell membrane</keyword>
<dbReference type="EMBL" id="JAOWLA010000001">
    <property type="protein sequence ID" value="MCV2863474.1"/>
    <property type="molecule type" value="Genomic_DNA"/>
</dbReference>
<keyword evidence="9" id="KW-1185">Reference proteome</keyword>
<feature type="transmembrane region" description="Helical" evidence="6">
    <location>
        <begin position="807"/>
        <end position="830"/>
    </location>
</feature>
<evidence type="ECO:0000256" key="1">
    <source>
        <dbReference type="ARBA" id="ARBA00004651"/>
    </source>
</evidence>
<feature type="transmembrane region" description="Helical" evidence="6">
    <location>
        <begin position="404"/>
        <end position="422"/>
    </location>
</feature>
<feature type="transmembrane region" description="Helical" evidence="6">
    <location>
        <begin position="307"/>
        <end position="329"/>
    </location>
</feature>
<dbReference type="PANTHER" id="PTHR30287:SF1">
    <property type="entry name" value="INNER MEMBRANE PROTEIN"/>
    <property type="match status" value="1"/>
</dbReference>
<protein>
    <submittedName>
        <fullName evidence="8">Drug:proton antiporter</fullName>
    </submittedName>
</protein>
<dbReference type="RefSeq" id="WP_263719878.1">
    <property type="nucleotide sequence ID" value="NZ_JAOWLA010000001.1"/>
</dbReference>
<proteinExistence type="predicted"/>
<evidence type="ECO:0000259" key="7">
    <source>
        <dbReference type="Pfam" id="PF02687"/>
    </source>
</evidence>
<evidence type="ECO:0000256" key="3">
    <source>
        <dbReference type="ARBA" id="ARBA00022692"/>
    </source>
</evidence>
<feature type="transmembrane region" description="Helical" evidence="6">
    <location>
        <begin position="428"/>
        <end position="450"/>
    </location>
</feature>
<keyword evidence="5 6" id="KW-0472">Membrane</keyword>
<evidence type="ECO:0000256" key="6">
    <source>
        <dbReference type="SAM" id="Phobius"/>
    </source>
</evidence>
<feature type="domain" description="ABC3 transporter permease C-terminal" evidence="7">
    <location>
        <begin position="720"/>
        <end position="830"/>
    </location>
</feature>
<keyword evidence="4 6" id="KW-1133">Transmembrane helix</keyword>
<dbReference type="InterPro" id="IPR003838">
    <property type="entry name" value="ABC3_permease_C"/>
</dbReference>
<feature type="transmembrane region" description="Helical" evidence="6">
    <location>
        <begin position="714"/>
        <end position="737"/>
    </location>
</feature>